<accession>A0ACC0MVY4</accession>
<dbReference type="EMBL" id="CM046394">
    <property type="protein sequence ID" value="KAI8545182.1"/>
    <property type="molecule type" value="Genomic_DNA"/>
</dbReference>
<organism evidence="1 2">
    <name type="scientific">Rhododendron molle</name>
    <name type="common">Chinese azalea</name>
    <name type="synonym">Azalea mollis</name>
    <dbReference type="NCBI Taxonomy" id="49168"/>
    <lineage>
        <taxon>Eukaryota</taxon>
        <taxon>Viridiplantae</taxon>
        <taxon>Streptophyta</taxon>
        <taxon>Embryophyta</taxon>
        <taxon>Tracheophyta</taxon>
        <taxon>Spermatophyta</taxon>
        <taxon>Magnoliopsida</taxon>
        <taxon>eudicotyledons</taxon>
        <taxon>Gunneridae</taxon>
        <taxon>Pentapetalae</taxon>
        <taxon>asterids</taxon>
        <taxon>Ericales</taxon>
        <taxon>Ericaceae</taxon>
        <taxon>Ericoideae</taxon>
        <taxon>Rhodoreae</taxon>
        <taxon>Rhododendron</taxon>
    </lineage>
</organism>
<comment type="caution">
    <text evidence="1">The sequence shown here is derived from an EMBL/GenBank/DDBJ whole genome shotgun (WGS) entry which is preliminary data.</text>
</comment>
<proteinExistence type="predicted"/>
<protein>
    <submittedName>
        <fullName evidence="1">Uncharacterized protein</fullName>
    </submittedName>
</protein>
<reference evidence="1" key="1">
    <citation type="submission" date="2022-02" db="EMBL/GenBank/DDBJ databases">
        <title>Plant Genome Project.</title>
        <authorList>
            <person name="Zhang R.-G."/>
        </authorList>
    </citation>
    <scope>NUCLEOTIDE SEQUENCE</scope>
    <source>
        <strain evidence="1">AT1</strain>
    </source>
</reference>
<keyword evidence="2" id="KW-1185">Reference proteome</keyword>
<name>A0ACC0MVY4_RHOML</name>
<evidence type="ECO:0000313" key="1">
    <source>
        <dbReference type="EMBL" id="KAI8545182.1"/>
    </source>
</evidence>
<dbReference type="Proteomes" id="UP001062846">
    <property type="component" value="Chromosome 7"/>
</dbReference>
<gene>
    <name evidence="1" type="ORF">RHMOL_Rhmol07G0021800</name>
</gene>
<evidence type="ECO:0000313" key="2">
    <source>
        <dbReference type="Proteomes" id="UP001062846"/>
    </source>
</evidence>
<sequence length="52" mass="5870">MAVLGAAGGGALKLLRCFSPDEVPWRRASKFKMHFMNNKEATYVDQPWENIS</sequence>